<protein>
    <recommendedName>
        <fullName evidence="4">SHOCT domain-containing protein</fullName>
    </recommendedName>
</protein>
<evidence type="ECO:0000313" key="2">
    <source>
        <dbReference type="EMBL" id="RFA14906.1"/>
    </source>
</evidence>
<evidence type="ECO:0000256" key="1">
    <source>
        <dbReference type="SAM" id="Phobius"/>
    </source>
</evidence>
<name>A0A3E0VYD7_9MICO</name>
<reference evidence="2 3" key="1">
    <citation type="submission" date="2017-04" db="EMBL/GenBank/DDBJ databases">
        <title>Comparative genome analysis of Subtercola boreus.</title>
        <authorList>
            <person name="Cho Y.-J."/>
            <person name="Cho A."/>
            <person name="Kim O.-S."/>
            <person name="Lee J.-I."/>
        </authorList>
    </citation>
    <scope>NUCLEOTIDE SEQUENCE [LARGE SCALE GENOMIC DNA]</scope>
    <source>
        <strain evidence="2 3">P27444</strain>
    </source>
</reference>
<keyword evidence="1" id="KW-1133">Transmembrane helix</keyword>
<evidence type="ECO:0008006" key="4">
    <source>
        <dbReference type="Google" id="ProtNLM"/>
    </source>
</evidence>
<feature type="transmembrane region" description="Helical" evidence="1">
    <location>
        <begin position="12"/>
        <end position="34"/>
    </location>
</feature>
<proteinExistence type="predicted"/>
<dbReference type="AlphaFoldDB" id="A0A3E0VYD7"/>
<gene>
    <name evidence="2" type="ORF">B7R21_05625</name>
</gene>
<dbReference type="RefSeq" id="WP_116282277.1">
    <property type="nucleotide sequence ID" value="NZ_NBXA01000011.1"/>
</dbReference>
<dbReference type="OrthoDB" id="4955106at2"/>
<dbReference type="Proteomes" id="UP000256709">
    <property type="component" value="Unassembled WGS sequence"/>
</dbReference>
<comment type="caution">
    <text evidence="2">The sequence shown here is derived from an EMBL/GenBank/DDBJ whole genome shotgun (WGS) entry which is preliminary data.</text>
</comment>
<organism evidence="2 3">
    <name type="scientific">Subtercola boreus</name>
    <dbReference type="NCBI Taxonomy" id="120213"/>
    <lineage>
        <taxon>Bacteria</taxon>
        <taxon>Bacillati</taxon>
        <taxon>Actinomycetota</taxon>
        <taxon>Actinomycetes</taxon>
        <taxon>Micrococcales</taxon>
        <taxon>Microbacteriaceae</taxon>
        <taxon>Subtercola</taxon>
    </lineage>
</organism>
<accession>A0A3E0VYD7</accession>
<sequence>MPATSTALQVFPILFSAACVVVAVGFVITVALIIRNARRVRDTGHNPFTLQADLATRAMDSALLKPAKSTEERLGELDDLQHRHVISPEEYVRARERVLSGE</sequence>
<dbReference type="EMBL" id="NBXA01000011">
    <property type="protein sequence ID" value="RFA14906.1"/>
    <property type="molecule type" value="Genomic_DNA"/>
</dbReference>
<keyword evidence="1" id="KW-0812">Transmembrane</keyword>
<keyword evidence="1" id="KW-0472">Membrane</keyword>
<evidence type="ECO:0000313" key="3">
    <source>
        <dbReference type="Proteomes" id="UP000256709"/>
    </source>
</evidence>